<feature type="signal peptide" evidence="1">
    <location>
        <begin position="1"/>
        <end position="24"/>
    </location>
</feature>
<gene>
    <name evidence="2" type="ORF">F9K24_09355</name>
</gene>
<organism evidence="2 3">
    <name type="scientific">Leptonema illini</name>
    <dbReference type="NCBI Taxonomy" id="183"/>
    <lineage>
        <taxon>Bacteria</taxon>
        <taxon>Pseudomonadati</taxon>
        <taxon>Spirochaetota</taxon>
        <taxon>Spirochaetia</taxon>
        <taxon>Leptospirales</taxon>
        <taxon>Leptospiraceae</taxon>
        <taxon>Leptonema</taxon>
    </lineage>
</organism>
<dbReference type="GO" id="GO:0015562">
    <property type="term" value="F:efflux transmembrane transporter activity"/>
    <property type="evidence" value="ECO:0007669"/>
    <property type="project" value="InterPro"/>
</dbReference>
<name>A0A833LZ38_9LEPT</name>
<proteinExistence type="predicted"/>
<reference evidence="2 3" key="1">
    <citation type="submission" date="2019-10" db="EMBL/GenBank/DDBJ databases">
        <title>Extracellular Electron Transfer in a Candidatus Methanoperedens spp. Enrichment Culture.</title>
        <authorList>
            <person name="Berger S."/>
            <person name="Rangel Shaw D."/>
            <person name="Berben T."/>
            <person name="In 'T Zandt M."/>
            <person name="Frank J."/>
            <person name="Reimann J."/>
            <person name="Jetten M.S.M."/>
            <person name="Welte C.U."/>
        </authorList>
    </citation>
    <scope>NUCLEOTIDE SEQUENCE [LARGE SCALE GENOMIC DNA]</scope>
    <source>
        <strain evidence="2">SB12</strain>
    </source>
</reference>
<keyword evidence="1" id="KW-0732">Signal</keyword>
<evidence type="ECO:0000256" key="1">
    <source>
        <dbReference type="SAM" id="SignalP"/>
    </source>
</evidence>
<dbReference type="EMBL" id="WBUI01000007">
    <property type="protein sequence ID" value="KAB2933062.1"/>
    <property type="molecule type" value="Genomic_DNA"/>
</dbReference>
<accession>A0A833LZ38</accession>
<evidence type="ECO:0000313" key="2">
    <source>
        <dbReference type="EMBL" id="KAB2933062.1"/>
    </source>
</evidence>
<dbReference type="Proteomes" id="UP000460298">
    <property type="component" value="Unassembled WGS sequence"/>
</dbReference>
<sequence length="476" mass="52718">MKHISQNRAAAFALISLLASAVLAESASEELSFENVWERVEKSSDSLQAARLDAEAARIGKNRMSRHWLPRVYTDLRAFQTNDPLTIFGGTLLQREAGSADFMTREKPDSLEGLQALSKDPADVTPFIRPDTLNNPGTRNFGMGTLGVDLPLYEAGARSAAAEMYAKMSEALNYQALHTQLDEYTLAASAYGQLMILDREHQELKNLQFAVNSILARYQLGNAGNPVGYSGLLGLRGLNNRLEALVLQNRTRHKALLDYLGEMTGGLPENWKTKNQEAKDFAAAYLQYGDLNAGPSFRTRFYQKMVEAQEEKAVIDTAPLRPKTGLFAEAQAVTGDRGTGTNYKAGFYFQMMLVSPTDIQAGSQAEKEVEAAKLRAKDAVEKEKLMLDKLVNAEKALDRSLDLLRQSKVLLQQQTVTSLDLFQNGAINALQLTEVFSRRADLIQALSQAETEYLQVRSGLVTMRNRKGVPTEQQPE</sequence>
<evidence type="ECO:0008006" key="4">
    <source>
        <dbReference type="Google" id="ProtNLM"/>
    </source>
</evidence>
<dbReference type="SUPFAM" id="SSF56954">
    <property type="entry name" value="Outer membrane efflux proteins (OEP)"/>
    <property type="match status" value="1"/>
</dbReference>
<dbReference type="AlphaFoldDB" id="A0A833LZ38"/>
<evidence type="ECO:0000313" key="3">
    <source>
        <dbReference type="Proteomes" id="UP000460298"/>
    </source>
</evidence>
<feature type="chain" id="PRO_5032628629" description="Outer membrane efflux protein" evidence="1">
    <location>
        <begin position="25"/>
        <end position="476"/>
    </location>
</feature>
<comment type="caution">
    <text evidence="2">The sequence shown here is derived from an EMBL/GenBank/DDBJ whole genome shotgun (WGS) entry which is preliminary data.</text>
</comment>
<dbReference type="Gene3D" id="1.20.1600.10">
    <property type="entry name" value="Outer membrane efflux proteins (OEP)"/>
    <property type="match status" value="1"/>
</dbReference>
<protein>
    <recommendedName>
        <fullName evidence="4">Outer membrane efflux protein</fullName>
    </recommendedName>
</protein>